<keyword evidence="4" id="KW-1185">Reference proteome</keyword>
<evidence type="ECO:0000256" key="2">
    <source>
        <dbReference type="SAM" id="SignalP"/>
    </source>
</evidence>
<dbReference type="Proteomes" id="UP000235965">
    <property type="component" value="Unassembled WGS sequence"/>
</dbReference>
<evidence type="ECO:0000256" key="1">
    <source>
        <dbReference type="SAM" id="Phobius"/>
    </source>
</evidence>
<comment type="caution">
    <text evidence="3">The sequence shown here is derived from an EMBL/GenBank/DDBJ whole genome shotgun (WGS) entry which is preliminary data.</text>
</comment>
<keyword evidence="1" id="KW-0812">Transmembrane</keyword>
<dbReference type="PANTHER" id="PTHR13041:SF3">
    <property type="entry name" value="PROTEIN JTB"/>
    <property type="match status" value="1"/>
</dbReference>
<keyword evidence="1" id="KW-1133">Transmembrane helix</keyword>
<dbReference type="FunCoup" id="A0A2J7R1C6">
    <property type="interactions" value="236"/>
</dbReference>
<evidence type="ECO:0008006" key="5">
    <source>
        <dbReference type="Google" id="ProtNLM"/>
    </source>
</evidence>
<dbReference type="InterPro" id="IPR008657">
    <property type="entry name" value="JTB"/>
</dbReference>
<protein>
    <recommendedName>
        <fullName evidence="5">Protein JTB</fullName>
    </recommendedName>
</protein>
<dbReference type="OrthoDB" id="5971907at2759"/>
<dbReference type="GO" id="GO:0005819">
    <property type="term" value="C:spindle"/>
    <property type="evidence" value="ECO:0007669"/>
    <property type="project" value="TreeGrafter"/>
</dbReference>
<proteinExistence type="predicted"/>
<dbReference type="GO" id="GO:0030496">
    <property type="term" value="C:midbody"/>
    <property type="evidence" value="ECO:0007669"/>
    <property type="project" value="TreeGrafter"/>
</dbReference>
<keyword evidence="2" id="KW-0732">Signal</keyword>
<dbReference type="GO" id="GO:0005737">
    <property type="term" value="C:cytoplasm"/>
    <property type="evidence" value="ECO:0007669"/>
    <property type="project" value="TreeGrafter"/>
</dbReference>
<dbReference type="Gene3D" id="3.30.720.220">
    <property type="match status" value="1"/>
</dbReference>
<name>A0A2J7R1C6_9NEOP</name>
<evidence type="ECO:0000313" key="3">
    <source>
        <dbReference type="EMBL" id="PNF34632.1"/>
    </source>
</evidence>
<evidence type="ECO:0000313" key="4">
    <source>
        <dbReference type="Proteomes" id="UP000235965"/>
    </source>
</evidence>
<dbReference type="GO" id="GO:0016020">
    <property type="term" value="C:membrane"/>
    <property type="evidence" value="ECO:0007669"/>
    <property type="project" value="InterPro"/>
</dbReference>
<dbReference type="AlphaFoldDB" id="A0A2J7R1C6"/>
<reference evidence="3 4" key="1">
    <citation type="submission" date="2017-12" db="EMBL/GenBank/DDBJ databases">
        <title>Hemimetabolous genomes reveal molecular basis of termite eusociality.</title>
        <authorList>
            <person name="Harrison M.C."/>
            <person name="Jongepier E."/>
            <person name="Robertson H.M."/>
            <person name="Arning N."/>
            <person name="Bitard-Feildel T."/>
            <person name="Chao H."/>
            <person name="Childers C.P."/>
            <person name="Dinh H."/>
            <person name="Doddapaneni H."/>
            <person name="Dugan S."/>
            <person name="Gowin J."/>
            <person name="Greiner C."/>
            <person name="Han Y."/>
            <person name="Hu H."/>
            <person name="Hughes D.S.T."/>
            <person name="Huylmans A.-K."/>
            <person name="Kemena C."/>
            <person name="Kremer L.P.M."/>
            <person name="Lee S.L."/>
            <person name="Lopez-Ezquerra A."/>
            <person name="Mallet L."/>
            <person name="Monroy-Kuhn J.M."/>
            <person name="Moser A."/>
            <person name="Murali S.C."/>
            <person name="Muzny D.M."/>
            <person name="Otani S."/>
            <person name="Piulachs M.-D."/>
            <person name="Poelchau M."/>
            <person name="Qu J."/>
            <person name="Schaub F."/>
            <person name="Wada-Katsumata A."/>
            <person name="Worley K.C."/>
            <person name="Xie Q."/>
            <person name="Ylla G."/>
            <person name="Poulsen M."/>
            <person name="Gibbs R.A."/>
            <person name="Schal C."/>
            <person name="Richards S."/>
            <person name="Belles X."/>
            <person name="Korb J."/>
            <person name="Bornberg-Bauer E."/>
        </authorList>
    </citation>
    <scope>NUCLEOTIDE SEQUENCE [LARGE SCALE GENOMIC DNA]</scope>
    <source>
        <tissue evidence="3">Whole body</tissue>
    </source>
</reference>
<dbReference type="Pfam" id="PF05439">
    <property type="entry name" value="JTB"/>
    <property type="match status" value="1"/>
</dbReference>
<feature type="chain" id="PRO_5014473810" description="Protein JTB" evidence="2">
    <location>
        <begin position="37"/>
        <end position="155"/>
    </location>
</feature>
<dbReference type="PANTHER" id="PTHR13041">
    <property type="entry name" value="JTB PROTEIN-RELATED"/>
    <property type="match status" value="1"/>
</dbReference>
<feature type="signal peptide" evidence="2">
    <location>
        <begin position="1"/>
        <end position="36"/>
    </location>
</feature>
<dbReference type="GO" id="GO:0005813">
    <property type="term" value="C:centrosome"/>
    <property type="evidence" value="ECO:0007669"/>
    <property type="project" value="TreeGrafter"/>
</dbReference>
<feature type="transmembrane region" description="Helical" evidence="1">
    <location>
        <begin position="114"/>
        <end position="133"/>
    </location>
</feature>
<sequence>MMESCTKRRMILAMTFLGGLTLLVLFVESNWTPGNGRNHVAVVDRNSSNENNCWLYEESETVEACHPCTEFEIRSKSVGVCVPTYFKETLSCKLSGKVVSRRCDEVTWLDEHNFWLFEGLMFIVGVISTTFVFTRQTILDQRMLRRIQRQLASGV</sequence>
<accession>A0A2J7R1C6</accession>
<dbReference type="EMBL" id="NEVH01008208">
    <property type="protein sequence ID" value="PNF34632.1"/>
    <property type="molecule type" value="Genomic_DNA"/>
</dbReference>
<keyword evidence="1" id="KW-0472">Membrane</keyword>
<dbReference type="GO" id="GO:0000281">
    <property type="term" value="P:mitotic cytokinesis"/>
    <property type="evidence" value="ECO:0007669"/>
    <property type="project" value="TreeGrafter"/>
</dbReference>
<organism evidence="3 4">
    <name type="scientific">Cryptotermes secundus</name>
    <dbReference type="NCBI Taxonomy" id="105785"/>
    <lineage>
        <taxon>Eukaryota</taxon>
        <taxon>Metazoa</taxon>
        <taxon>Ecdysozoa</taxon>
        <taxon>Arthropoda</taxon>
        <taxon>Hexapoda</taxon>
        <taxon>Insecta</taxon>
        <taxon>Pterygota</taxon>
        <taxon>Neoptera</taxon>
        <taxon>Polyneoptera</taxon>
        <taxon>Dictyoptera</taxon>
        <taxon>Blattodea</taxon>
        <taxon>Blattoidea</taxon>
        <taxon>Termitoidae</taxon>
        <taxon>Kalotermitidae</taxon>
        <taxon>Cryptotermitinae</taxon>
        <taxon>Cryptotermes</taxon>
    </lineage>
</organism>
<gene>
    <name evidence="3" type="ORF">B7P43_G05866</name>
</gene>
<dbReference type="InParanoid" id="A0A2J7R1C6"/>